<proteinExistence type="predicted"/>
<evidence type="ECO:0000313" key="3">
    <source>
        <dbReference type="Proteomes" id="UP000669060"/>
    </source>
</evidence>
<evidence type="ECO:0008006" key="4">
    <source>
        <dbReference type="Google" id="ProtNLM"/>
    </source>
</evidence>
<sequence length="149" mass="16404">MQRSGPEDGRHSTPPATQVRPRPWLRVMLSLAVFGLLVGLMLGRLFAPEAGKPRLLAVEMQADSLQLRFDREVEVHAGHVDGALALTLAADGEARQGQGRLGDLPLRWRIVPRENDLLLSLVSTRPLRGTWSGAEDDDGWRLTISPQAE</sequence>
<feature type="transmembrane region" description="Helical" evidence="1">
    <location>
        <begin position="24"/>
        <end position="47"/>
    </location>
</feature>
<dbReference type="EMBL" id="JAELYA010000013">
    <property type="protein sequence ID" value="MBO3278265.1"/>
    <property type="molecule type" value="Genomic_DNA"/>
</dbReference>
<protein>
    <recommendedName>
        <fullName evidence="4">Nitrogen fixation protein FixH</fullName>
    </recommendedName>
</protein>
<dbReference type="Proteomes" id="UP000669060">
    <property type="component" value="Unassembled WGS sequence"/>
</dbReference>
<organism evidence="2 3">
    <name type="scientific">Pseudomonas schmalbachii</name>
    <dbReference type="NCBI Taxonomy" id="2816993"/>
    <lineage>
        <taxon>Bacteria</taxon>
        <taxon>Pseudomonadati</taxon>
        <taxon>Pseudomonadota</taxon>
        <taxon>Gammaproteobacteria</taxon>
        <taxon>Pseudomonadales</taxon>
        <taxon>Pseudomonadaceae</taxon>
        <taxon>Pseudomonas</taxon>
    </lineage>
</organism>
<keyword evidence="1" id="KW-0812">Transmembrane</keyword>
<keyword evidence="1" id="KW-0472">Membrane</keyword>
<evidence type="ECO:0000256" key="1">
    <source>
        <dbReference type="SAM" id="Phobius"/>
    </source>
</evidence>
<evidence type="ECO:0000313" key="2">
    <source>
        <dbReference type="EMBL" id="MBO3278265.1"/>
    </source>
</evidence>
<keyword evidence="3" id="KW-1185">Reference proteome</keyword>
<name>A0ABS3U019_9PSED</name>
<keyword evidence="1" id="KW-1133">Transmembrane helix</keyword>
<gene>
    <name evidence="2" type="ORF">JFY56_23855</name>
</gene>
<reference evidence="2 3" key="1">
    <citation type="submission" date="2020-12" db="EMBL/GenBank/DDBJ databases">
        <title>Pseudomonas schmalbachii sp. nov. isolated from millipede gut.</title>
        <authorList>
            <person name="Shelomi M."/>
        </authorList>
    </citation>
    <scope>NUCLEOTIDE SEQUENCE [LARGE SCALE GENOMIC DNA]</scope>
    <source>
        <strain evidence="2 3">Milli4</strain>
    </source>
</reference>
<accession>A0ABS3U019</accession>
<comment type="caution">
    <text evidence="2">The sequence shown here is derived from an EMBL/GenBank/DDBJ whole genome shotgun (WGS) entry which is preliminary data.</text>
</comment>